<evidence type="ECO:0000256" key="1">
    <source>
        <dbReference type="SAM" id="Coils"/>
    </source>
</evidence>
<comment type="caution">
    <text evidence="2">The sequence shown here is derived from an EMBL/GenBank/DDBJ whole genome shotgun (WGS) entry which is preliminary data.</text>
</comment>
<dbReference type="OrthoDB" id="7872583at2"/>
<dbReference type="RefSeq" id="WP_111537791.1">
    <property type="nucleotide sequence ID" value="NZ_QKZL01000011.1"/>
</dbReference>
<dbReference type="Proteomes" id="UP000248916">
    <property type="component" value="Unassembled WGS sequence"/>
</dbReference>
<dbReference type="AlphaFoldDB" id="A0A2W7PZX6"/>
<gene>
    <name evidence="2" type="ORF">LX81_02668</name>
</gene>
<proteinExistence type="predicted"/>
<dbReference type="EMBL" id="QKZL01000011">
    <property type="protein sequence ID" value="PZX15079.1"/>
    <property type="molecule type" value="Genomic_DNA"/>
</dbReference>
<keyword evidence="3" id="KW-1185">Reference proteome</keyword>
<name>A0A2W7PZX6_9RHOB</name>
<evidence type="ECO:0000313" key="2">
    <source>
        <dbReference type="EMBL" id="PZX15079.1"/>
    </source>
</evidence>
<protein>
    <recommendedName>
        <fullName evidence="4">Flagellar export protein FliJ</fullName>
    </recommendedName>
</protein>
<evidence type="ECO:0008006" key="4">
    <source>
        <dbReference type="Google" id="ProtNLM"/>
    </source>
</evidence>
<accession>A0A2W7PZX6</accession>
<feature type="coiled-coil region" evidence="1">
    <location>
        <begin position="67"/>
        <end position="94"/>
    </location>
</feature>
<reference evidence="2 3" key="1">
    <citation type="submission" date="2018-06" db="EMBL/GenBank/DDBJ databases">
        <title>Genomic Encyclopedia of Archaeal and Bacterial Type Strains, Phase II (KMG-II): from individual species to whole genera.</title>
        <authorList>
            <person name="Goeker M."/>
        </authorList>
    </citation>
    <scope>NUCLEOTIDE SEQUENCE [LARGE SCALE GENOMIC DNA]</scope>
    <source>
        <strain evidence="2 3">DSM 22009</strain>
    </source>
</reference>
<keyword evidence="1" id="KW-0175">Coiled coil</keyword>
<evidence type="ECO:0000313" key="3">
    <source>
        <dbReference type="Proteomes" id="UP000248916"/>
    </source>
</evidence>
<organism evidence="2 3">
    <name type="scientific">Palleronia aestuarii</name>
    <dbReference type="NCBI Taxonomy" id="568105"/>
    <lineage>
        <taxon>Bacteria</taxon>
        <taxon>Pseudomonadati</taxon>
        <taxon>Pseudomonadota</taxon>
        <taxon>Alphaproteobacteria</taxon>
        <taxon>Rhodobacterales</taxon>
        <taxon>Roseobacteraceae</taxon>
        <taxon>Palleronia</taxon>
    </lineage>
</organism>
<sequence>MKTNDLSRLSAIARMMRDRELAKVEGIVAHMNRLRADIARIEEARDARSRDTGLDAARLLGADVAWLAATEEQLTRAQAQMAMLRVTHENALREARRAFGRSDVLGTLSDDAAAKARRPKDPDD</sequence>